<dbReference type="InterPro" id="IPR006119">
    <property type="entry name" value="Resolv_N"/>
</dbReference>
<dbReference type="EMBL" id="WHLY01000004">
    <property type="protein sequence ID" value="MPR37383.1"/>
    <property type="molecule type" value="Genomic_DNA"/>
</dbReference>
<evidence type="ECO:0000256" key="2">
    <source>
        <dbReference type="ARBA" id="ARBA00022908"/>
    </source>
</evidence>
<dbReference type="GO" id="GO:0015074">
    <property type="term" value="P:DNA integration"/>
    <property type="evidence" value="ECO:0007669"/>
    <property type="project" value="UniProtKB-KW"/>
</dbReference>
<dbReference type="SMART" id="SM00857">
    <property type="entry name" value="Resolvase"/>
    <property type="match status" value="1"/>
</dbReference>
<dbReference type="EMBL" id="WHLY01000003">
    <property type="protein sequence ID" value="MPR37169.1"/>
    <property type="molecule type" value="Genomic_DNA"/>
</dbReference>
<keyword evidence="13" id="KW-1185">Reference proteome</keyword>
<dbReference type="EMBL" id="WHLY01000001">
    <property type="protein sequence ID" value="MPR31844.1"/>
    <property type="molecule type" value="Genomic_DNA"/>
</dbReference>
<dbReference type="AlphaFoldDB" id="A0A7C9FS89"/>
<dbReference type="GO" id="GO:0000150">
    <property type="term" value="F:DNA strand exchange activity"/>
    <property type="evidence" value="ECO:0007669"/>
    <property type="project" value="UniProtKB-KW"/>
</dbReference>
<evidence type="ECO:0000313" key="9">
    <source>
        <dbReference type="EMBL" id="MPR31844.1"/>
    </source>
</evidence>
<evidence type="ECO:0000313" key="12">
    <source>
        <dbReference type="EMBL" id="MPR37383.1"/>
    </source>
</evidence>
<keyword evidence="2" id="KW-0229">DNA integration</keyword>
<feature type="domain" description="Resolvase/invertase-type recombinase catalytic" evidence="8">
    <location>
        <begin position="1"/>
        <end position="134"/>
    </location>
</feature>
<evidence type="ECO:0000256" key="5">
    <source>
        <dbReference type="ARBA" id="ARBA00023172"/>
    </source>
</evidence>
<dbReference type="PANTHER" id="PTHR30461:SF2">
    <property type="entry name" value="SERINE RECOMBINASE PINE-RELATED"/>
    <property type="match status" value="1"/>
</dbReference>
<dbReference type="FunFam" id="3.40.50.1390:FF:000001">
    <property type="entry name" value="DNA recombinase"/>
    <property type="match status" value="1"/>
</dbReference>
<dbReference type="Pfam" id="PF00239">
    <property type="entry name" value="Resolvase"/>
    <property type="match status" value="1"/>
</dbReference>
<reference evidence="10 13" key="1">
    <citation type="submission" date="2019-10" db="EMBL/GenBank/DDBJ databases">
        <title>Draft Genome Sequence of Cytophagaceae sp. SJW1-29.</title>
        <authorList>
            <person name="Choi A."/>
        </authorList>
    </citation>
    <scope>NUCLEOTIDE SEQUENCE [LARGE SCALE GENOMIC DNA]</scope>
    <source>
        <strain evidence="10 13">SJW1-29</strain>
    </source>
</reference>
<dbReference type="Gene3D" id="3.40.50.1390">
    <property type="entry name" value="Resolvase, N-terminal catalytic domain"/>
    <property type="match status" value="1"/>
</dbReference>
<sequence length="202" mass="22801">MRVGYARVSTQEQTLDSQTDALRQAGCERIYEDRISGTKSRKPEFELMMGFLRKGDTIVIWKLDRLGRSTRGLIELVEELGNKGIHLVSLNDPIDTTSPGGLLVFQIFCALAEHERNVIVQRTRAGLESARARGRKGGRPKGLAVKYQKMAPSVRDLYELGQQSTTQIMNSFQIGSRRTLYKILRHAGVSIRPVERSIRKDD</sequence>
<dbReference type="PANTHER" id="PTHR30461">
    <property type="entry name" value="DNA-INVERTASE FROM LAMBDOID PROPHAGE"/>
    <property type="match status" value="1"/>
</dbReference>
<name>A0A7C9FS89_9BACT</name>
<accession>A0A7C9FS89</accession>
<dbReference type="CDD" id="cd03768">
    <property type="entry name" value="SR_ResInv"/>
    <property type="match status" value="1"/>
</dbReference>
<keyword evidence="5" id="KW-0233">DNA recombination</keyword>
<dbReference type="InterPro" id="IPR036162">
    <property type="entry name" value="Resolvase-like_N_sf"/>
</dbReference>
<dbReference type="GO" id="GO:0003677">
    <property type="term" value="F:DNA binding"/>
    <property type="evidence" value="ECO:0007669"/>
    <property type="project" value="UniProtKB-KW"/>
</dbReference>
<evidence type="ECO:0000313" key="10">
    <source>
        <dbReference type="EMBL" id="MPR37169.1"/>
    </source>
</evidence>
<protein>
    <submittedName>
        <fullName evidence="10">Resolvase</fullName>
    </submittedName>
</protein>
<comment type="similarity">
    <text evidence="1">Belongs to the site-specific recombinase resolvase family.</text>
</comment>
<evidence type="ECO:0000259" key="8">
    <source>
        <dbReference type="PROSITE" id="PS51736"/>
    </source>
</evidence>
<evidence type="ECO:0000313" key="13">
    <source>
        <dbReference type="Proteomes" id="UP000479293"/>
    </source>
</evidence>
<organism evidence="10 13">
    <name type="scientific">Salmonirosea aquatica</name>
    <dbReference type="NCBI Taxonomy" id="2654236"/>
    <lineage>
        <taxon>Bacteria</taxon>
        <taxon>Pseudomonadati</taxon>
        <taxon>Bacteroidota</taxon>
        <taxon>Cytophagia</taxon>
        <taxon>Cytophagales</taxon>
        <taxon>Spirosomataceae</taxon>
        <taxon>Salmonirosea</taxon>
    </lineage>
</organism>
<dbReference type="InterPro" id="IPR006118">
    <property type="entry name" value="Recombinase_CS"/>
</dbReference>
<evidence type="ECO:0000256" key="6">
    <source>
        <dbReference type="PIRSR" id="PIRSR606118-50"/>
    </source>
</evidence>
<dbReference type="SUPFAM" id="SSF53041">
    <property type="entry name" value="Resolvase-like"/>
    <property type="match status" value="1"/>
</dbReference>
<keyword evidence="3" id="KW-0230">DNA invertase</keyword>
<dbReference type="Proteomes" id="UP000479293">
    <property type="component" value="Unassembled WGS sequence"/>
</dbReference>
<proteinExistence type="inferred from homology"/>
<dbReference type="InterPro" id="IPR050639">
    <property type="entry name" value="SSR_resolvase"/>
</dbReference>
<dbReference type="PROSITE" id="PS00398">
    <property type="entry name" value="RECOMBINASES_2"/>
    <property type="match status" value="1"/>
</dbReference>
<dbReference type="PROSITE" id="PS51736">
    <property type="entry name" value="RECOMBINASES_3"/>
    <property type="match status" value="1"/>
</dbReference>
<dbReference type="PROSITE" id="PS00397">
    <property type="entry name" value="RECOMBINASES_1"/>
    <property type="match status" value="1"/>
</dbReference>
<comment type="caution">
    <text evidence="10">The sequence shown here is derived from an EMBL/GenBank/DDBJ whole genome shotgun (WGS) entry which is preliminary data.</text>
</comment>
<dbReference type="EMBL" id="WHLY01000003">
    <property type="protein sequence ID" value="MPR37183.1"/>
    <property type="molecule type" value="Genomic_DNA"/>
</dbReference>
<evidence type="ECO:0000256" key="7">
    <source>
        <dbReference type="PROSITE-ProRule" id="PRU10137"/>
    </source>
</evidence>
<evidence type="ECO:0000256" key="3">
    <source>
        <dbReference type="ARBA" id="ARBA00023100"/>
    </source>
</evidence>
<evidence type="ECO:0000313" key="11">
    <source>
        <dbReference type="EMBL" id="MPR37183.1"/>
    </source>
</evidence>
<dbReference type="RefSeq" id="WP_152755868.1">
    <property type="nucleotide sequence ID" value="NZ_WHLY01000001.1"/>
</dbReference>
<gene>
    <name evidence="9" type="ORF">GBK04_00385</name>
    <name evidence="10" type="ORF">GBK04_28495</name>
    <name evidence="11" type="ORF">GBK04_28565</name>
    <name evidence="12" type="ORF">GBK04_29675</name>
</gene>
<keyword evidence="4" id="KW-0238">DNA-binding</keyword>
<evidence type="ECO:0000256" key="4">
    <source>
        <dbReference type="ARBA" id="ARBA00023125"/>
    </source>
</evidence>
<feature type="active site" description="O-(5'-phospho-DNA)-serine intermediate" evidence="6 7">
    <location>
        <position position="9"/>
    </location>
</feature>
<evidence type="ECO:0000256" key="1">
    <source>
        <dbReference type="ARBA" id="ARBA00009913"/>
    </source>
</evidence>